<dbReference type="NCBIfam" id="TIGR00238">
    <property type="entry name" value="KamA family radical SAM protein"/>
    <property type="match status" value="1"/>
</dbReference>
<keyword evidence="10" id="KW-0413">Isomerase</keyword>
<evidence type="ECO:0000256" key="12">
    <source>
        <dbReference type="PIRSR" id="PIRSR603739-50"/>
    </source>
</evidence>
<keyword evidence="7 12" id="KW-0663">Pyridoxal phosphate</keyword>
<keyword evidence="9 11" id="KW-0411">Iron-sulfur</keyword>
<reference evidence="14" key="1">
    <citation type="journal article" date="2007" name="J. Bacteriol.">
        <title>Comparative genome analysis of four magnetotactic bacteria reveals a complex set of group-specific genes implicated in magnetosome biomineralization and function.</title>
        <authorList>
            <person name="Richter M."/>
            <person name="Kube M."/>
            <person name="Bazylinski D.A."/>
            <person name="Lombardot T."/>
            <person name="Gloeckner F.O."/>
            <person name="Reinhardt R."/>
            <person name="Schueler D."/>
        </authorList>
    </citation>
    <scope>NUCLEOTIDE SEQUENCE</scope>
    <source>
        <strain evidence="14">MSR-1</strain>
    </source>
</reference>
<comment type="similarity">
    <text evidence="3">Belongs to the radical SAM superfamily. KamA family.</text>
</comment>
<keyword evidence="4 11" id="KW-0004">4Fe-4S</keyword>
<organism evidence="14">
    <name type="scientific">Magnetospirillum gryphiswaldense</name>
    <dbReference type="NCBI Taxonomy" id="55518"/>
    <lineage>
        <taxon>Bacteria</taxon>
        <taxon>Pseudomonadati</taxon>
        <taxon>Pseudomonadota</taxon>
        <taxon>Alphaproteobacteria</taxon>
        <taxon>Rhodospirillales</taxon>
        <taxon>Rhodospirillaceae</taxon>
        <taxon>Magnetospirillum</taxon>
    </lineage>
</organism>
<sequence length="353" mass="38149">MNTDNGAAARLSRSLRRVDDLIGAGLVDESQRAALDAVARSSVIAITPAVADLIDAGDAADPIARQYVPNAAELHVAAEERADPIGDDAFSPVKGVVHRYPDRALLKPILVCPVYCRFCFRREAVGDADGTLSAAELDEALAYLAGQTDLREIIVTGGDPLMLNAARLADLVARIAQLPHIEVLRFHSRVPVADPERVSSAMASALKSTETLAVWVSVHVNHPRELSAIAGKALRRLADAGVPLVSQSVLLKGVNDDPAVLEELFRALIRNRVRPYYLHHPDLTRGTSHFRPSLAEGQAIMRALRGRLSGIAQPTYVLDIPGGAGKVPVGPDWWDGERLQVTDWRGRRHPYPG</sequence>
<dbReference type="SUPFAM" id="SSF102114">
    <property type="entry name" value="Radical SAM enzymes"/>
    <property type="match status" value="1"/>
</dbReference>
<dbReference type="GO" id="GO:0046872">
    <property type="term" value="F:metal ion binding"/>
    <property type="evidence" value="ECO:0007669"/>
    <property type="project" value="UniProtKB-KW"/>
</dbReference>
<feature type="binding site" evidence="11">
    <location>
        <position position="116"/>
    </location>
    <ligand>
        <name>[4Fe-4S] cluster</name>
        <dbReference type="ChEBI" id="CHEBI:49883"/>
        <note>4Fe-4S-S-AdoMet</note>
    </ligand>
</feature>
<keyword evidence="6 11" id="KW-0479">Metal-binding</keyword>
<dbReference type="PROSITE" id="PS51918">
    <property type="entry name" value="RADICAL_SAM"/>
    <property type="match status" value="1"/>
</dbReference>
<dbReference type="EMBL" id="CU459003">
    <property type="protein sequence ID" value="CAM75239.1"/>
    <property type="molecule type" value="Genomic_DNA"/>
</dbReference>
<keyword evidence="5" id="KW-0949">S-adenosyl-L-methionine</keyword>
<evidence type="ECO:0000256" key="2">
    <source>
        <dbReference type="ARBA" id="ARBA00001966"/>
    </source>
</evidence>
<evidence type="ECO:0000256" key="8">
    <source>
        <dbReference type="ARBA" id="ARBA00023004"/>
    </source>
</evidence>
<evidence type="ECO:0000259" key="13">
    <source>
        <dbReference type="PROSITE" id="PS51918"/>
    </source>
</evidence>
<comment type="cofactor">
    <cofactor evidence="1 12">
        <name>pyridoxal 5'-phosphate</name>
        <dbReference type="ChEBI" id="CHEBI:597326"/>
    </cofactor>
</comment>
<dbReference type="PIRSF" id="PIRSF004911">
    <property type="entry name" value="DUF160"/>
    <property type="match status" value="1"/>
</dbReference>
<feature type="domain" description="Radical SAM core" evidence="13">
    <location>
        <begin position="98"/>
        <end position="312"/>
    </location>
</feature>
<dbReference type="AlphaFoldDB" id="A4TX82"/>
<evidence type="ECO:0000256" key="3">
    <source>
        <dbReference type="ARBA" id="ARBA00008703"/>
    </source>
</evidence>
<dbReference type="InterPro" id="IPR022447">
    <property type="entry name" value="Lys_aminomutase-rel"/>
</dbReference>
<dbReference type="InterPro" id="IPR058240">
    <property type="entry name" value="rSAM_sf"/>
</dbReference>
<dbReference type="NCBIfam" id="TIGR03822">
    <property type="entry name" value="AblA_like_2"/>
    <property type="match status" value="1"/>
</dbReference>
<feature type="modified residue" description="N6-(pyridoxal phosphate)lysine" evidence="12">
    <location>
        <position position="326"/>
    </location>
</feature>
<evidence type="ECO:0000256" key="9">
    <source>
        <dbReference type="ARBA" id="ARBA00023014"/>
    </source>
</evidence>
<evidence type="ECO:0000256" key="4">
    <source>
        <dbReference type="ARBA" id="ARBA00022485"/>
    </source>
</evidence>
<dbReference type="InterPro" id="IPR025895">
    <property type="entry name" value="LAM_C_dom"/>
</dbReference>
<dbReference type="GO" id="GO:0016853">
    <property type="term" value="F:isomerase activity"/>
    <property type="evidence" value="ECO:0007669"/>
    <property type="project" value="UniProtKB-KW"/>
</dbReference>
<evidence type="ECO:0000256" key="5">
    <source>
        <dbReference type="ARBA" id="ARBA00022691"/>
    </source>
</evidence>
<dbReference type="InterPro" id="IPR013785">
    <property type="entry name" value="Aldolase_TIM"/>
</dbReference>
<proteinExistence type="inferred from homology"/>
<evidence type="ECO:0000256" key="7">
    <source>
        <dbReference type="ARBA" id="ARBA00022898"/>
    </source>
</evidence>
<dbReference type="PANTHER" id="PTHR30538">
    <property type="entry name" value="LYSINE 2,3-AMINOMUTASE-RELATED"/>
    <property type="match status" value="1"/>
</dbReference>
<keyword evidence="8" id="KW-0408">Iron</keyword>
<dbReference type="SFLD" id="SFLDG01070">
    <property type="entry name" value="PLP-dependent"/>
    <property type="match status" value="1"/>
</dbReference>
<dbReference type="InterPro" id="IPR003739">
    <property type="entry name" value="Lys_aminomutase/Glu_NH3_mut"/>
</dbReference>
<accession>A4TX82</accession>
<evidence type="ECO:0000256" key="10">
    <source>
        <dbReference type="ARBA" id="ARBA00023235"/>
    </source>
</evidence>
<gene>
    <name evidence="14" type="ORF">MGR_2566</name>
</gene>
<dbReference type="CDD" id="cd01335">
    <property type="entry name" value="Radical_SAM"/>
    <property type="match status" value="1"/>
</dbReference>
<dbReference type="GO" id="GO:0051539">
    <property type="term" value="F:4 iron, 4 sulfur cluster binding"/>
    <property type="evidence" value="ECO:0007669"/>
    <property type="project" value="UniProtKB-KW"/>
</dbReference>
<protein>
    <recommendedName>
        <fullName evidence="13">Radical SAM core domain-containing protein</fullName>
    </recommendedName>
</protein>
<evidence type="ECO:0000256" key="11">
    <source>
        <dbReference type="PIRSR" id="PIRSR004911-1"/>
    </source>
</evidence>
<evidence type="ECO:0000256" key="6">
    <source>
        <dbReference type="ARBA" id="ARBA00022723"/>
    </source>
</evidence>
<feature type="binding site" evidence="11">
    <location>
        <position position="119"/>
    </location>
    <ligand>
        <name>[4Fe-4S] cluster</name>
        <dbReference type="ChEBI" id="CHEBI:49883"/>
        <note>4Fe-4S-S-AdoMet</note>
    </ligand>
</feature>
<dbReference type="SFLD" id="SFLDS00029">
    <property type="entry name" value="Radical_SAM"/>
    <property type="match status" value="1"/>
</dbReference>
<dbReference type="RefSeq" id="WP_106002325.1">
    <property type="nucleotide sequence ID" value="NZ_CP027527.1"/>
</dbReference>
<dbReference type="InterPro" id="IPR007197">
    <property type="entry name" value="rSAM"/>
</dbReference>
<feature type="binding site" evidence="11">
    <location>
        <position position="112"/>
    </location>
    <ligand>
        <name>[4Fe-4S] cluster</name>
        <dbReference type="ChEBI" id="CHEBI:49883"/>
        <note>4Fe-4S-S-AdoMet</note>
    </ligand>
</feature>
<name>A4TX82_9PROT</name>
<dbReference type="PANTHER" id="PTHR30538:SF1">
    <property type="entry name" value="L-LYSINE 2,3-AMINOMUTASE"/>
    <property type="match status" value="1"/>
</dbReference>
<evidence type="ECO:0000256" key="1">
    <source>
        <dbReference type="ARBA" id="ARBA00001933"/>
    </source>
</evidence>
<dbReference type="Pfam" id="PF12544">
    <property type="entry name" value="LAM_C"/>
    <property type="match status" value="1"/>
</dbReference>
<comment type="cofactor">
    <cofactor evidence="2">
        <name>[4Fe-4S] cluster</name>
        <dbReference type="ChEBI" id="CHEBI:49883"/>
    </cofactor>
</comment>
<dbReference type="Gene3D" id="3.20.20.70">
    <property type="entry name" value="Aldolase class I"/>
    <property type="match status" value="1"/>
</dbReference>
<evidence type="ECO:0000313" key="14">
    <source>
        <dbReference type="EMBL" id="CAM75239.1"/>
    </source>
</evidence>
<dbReference type="Pfam" id="PF04055">
    <property type="entry name" value="Radical_SAM"/>
    <property type="match status" value="1"/>
</dbReference>